<keyword evidence="10" id="KW-0443">Lipid metabolism</keyword>
<dbReference type="GO" id="GO:0046872">
    <property type="term" value="F:metal ion binding"/>
    <property type="evidence" value="ECO:0007669"/>
    <property type="project" value="UniProtKB-KW"/>
</dbReference>
<sequence>MKYIFIINPTAGKVDRSHQLSEEITAVFQKHGLLRDLIIHITEGIGEATTFTRKMAQAHTERLRFYACGGDGTLGEVVNGAYGHPHCAVGIMPIGTGNDFIKSFDQYQTSDFLDIEKQLFAHEEVIDLMRMGDTISINLISTGLDSAIAKNVMKFKNLPLVNGPAAYNLSLGYCFFTSLDNYFSYKVDGELFPKDNYIFAVIANAQYYGGGYRAAPKADVQDGMLDFICVKRVSRMKVLQLVNIYKRGQHLDYPDIVTFRRCKEVELLADDKLIMNIDGEIENLQNPKITIDQKALLFLFPQL</sequence>
<protein>
    <submittedName>
        <fullName evidence="14">YegS/Rv2252/BmrU family lipid kinase</fullName>
    </submittedName>
</protein>
<dbReference type="RefSeq" id="WP_160624905.1">
    <property type="nucleotide sequence ID" value="NZ_WUUQ01000002.1"/>
</dbReference>
<keyword evidence="11" id="KW-0594">Phospholipid biosynthesis</keyword>
<dbReference type="GO" id="GO:0008654">
    <property type="term" value="P:phospholipid biosynthetic process"/>
    <property type="evidence" value="ECO:0007669"/>
    <property type="project" value="UniProtKB-KW"/>
</dbReference>
<evidence type="ECO:0000256" key="10">
    <source>
        <dbReference type="ARBA" id="ARBA00023098"/>
    </source>
</evidence>
<evidence type="ECO:0000256" key="2">
    <source>
        <dbReference type="ARBA" id="ARBA00005983"/>
    </source>
</evidence>
<dbReference type="SUPFAM" id="SSF111331">
    <property type="entry name" value="NAD kinase/diacylglycerol kinase-like"/>
    <property type="match status" value="1"/>
</dbReference>
<comment type="similarity">
    <text evidence="2">Belongs to the diacylglycerol/lipid kinase family.</text>
</comment>
<dbReference type="Pfam" id="PF19279">
    <property type="entry name" value="YegS_C"/>
    <property type="match status" value="1"/>
</dbReference>
<proteinExistence type="inferred from homology"/>
<keyword evidence="4" id="KW-0808">Transferase</keyword>
<comment type="caution">
    <text evidence="14">The sequence shown here is derived from an EMBL/GenBank/DDBJ whole genome shotgun (WGS) entry which is preliminary data.</text>
</comment>
<keyword evidence="8" id="KW-0067">ATP-binding</keyword>
<feature type="domain" description="DAGKc" evidence="13">
    <location>
        <begin position="1"/>
        <end position="135"/>
    </location>
</feature>
<dbReference type="PANTHER" id="PTHR12358">
    <property type="entry name" value="SPHINGOSINE KINASE"/>
    <property type="match status" value="1"/>
</dbReference>
<keyword evidence="3" id="KW-0444">Lipid biosynthesis</keyword>
<reference evidence="14 15" key="1">
    <citation type="submission" date="2019-12" db="EMBL/GenBank/DDBJ databases">
        <authorList>
            <person name="Yang R."/>
        </authorList>
    </citation>
    <scope>NUCLEOTIDE SEQUENCE [LARGE SCALE GENOMIC DNA]</scope>
    <source>
        <strain evidence="14 15">DONG20-135</strain>
    </source>
</reference>
<keyword evidence="9" id="KW-0460">Magnesium</keyword>
<evidence type="ECO:0000313" key="15">
    <source>
        <dbReference type="Proteomes" id="UP000434036"/>
    </source>
</evidence>
<dbReference type="Proteomes" id="UP000434036">
    <property type="component" value="Unassembled WGS sequence"/>
</dbReference>
<keyword evidence="5" id="KW-0479">Metal-binding</keyword>
<dbReference type="InterPro" id="IPR016064">
    <property type="entry name" value="NAD/diacylglycerol_kinase_sf"/>
</dbReference>
<dbReference type="InterPro" id="IPR001206">
    <property type="entry name" value="Diacylglycerol_kinase_cat_dom"/>
</dbReference>
<organism evidence="14 15">
    <name type="scientific">Copranaerobaculum intestinale</name>
    <dbReference type="NCBI Taxonomy" id="2692629"/>
    <lineage>
        <taxon>Bacteria</taxon>
        <taxon>Bacillati</taxon>
        <taxon>Bacillota</taxon>
        <taxon>Erysipelotrichia</taxon>
        <taxon>Erysipelotrichales</taxon>
        <taxon>Erysipelotrichaceae</taxon>
        <taxon>Copranaerobaculum</taxon>
    </lineage>
</organism>
<evidence type="ECO:0000256" key="7">
    <source>
        <dbReference type="ARBA" id="ARBA00022777"/>
    </source>
</evidence>
<evidence type="ECO:0000256" key="8">
    <source>
        <dbReference type="ARBA" id="ARBA00022840"/>
    </source>
</evidence>
<dbReference type="PROSITE" id="PS50146">
    <property type="entry name" value="DAGK"/>
    <property type="match status" value="1"/>
</dbReference>
<dbReference type="InterPro" id="IPR045540">
    <property type="entry name" value="YegS/DAGK_C"/>
</dbReference>
<evidence type="ECO:0000313" key="14">
    <source>
        <dbReference type="EMBL" id="MXQ73458.1"/>
    </source>
</evidence>
<dbReference type="InterPro" id="IPR050187">
    <property type="entry name" value="Lipid_Phosphate_FormReg"/>
</dbReference>
<name>A0A6N8U5I1_9FIRM</name>
<keyword evidence="6" id="KW-0547">Nucleotide-binding</keyword>
<evidence type="ECO:0000259" key="13">
    <source>
        <dbReference type="PROSITE" id="PS50146"/>
    </source>
</evidence>
<dbReference type="NCBIfam" id="TIGR00147">
    <property type="entry name" value="YegS/Rv2252/BmrU family lipid kinase"/>
    <property type="match status" value="1"/>
</dbReference>
<accession>A0A6N8U5I1</accession>
<dbReference type="PANTHER" id="PTHR12358:SF106">
    <property type="entry name" value="LIPID KINASE YEGS"/>
    <property type="match status" value="1"/>
</dbReference>
<dbReference type="GO" id="GO:0005886">
    <property type="term" value="C:plasma membrane"/>
    <property type="evidence" value="ECO:0007669"/>
    <property type="project" value="TreeGrafter"/>
</dbReference>
<dbReference type="EMBL" id="WUUQ01000002">
    <property type="protein sequence ID" value="MXQ73458.1"/>
    <property type="molecule type" value="Genomic_DNA"/>
</dbReference>
<keyword evidence="7 14" id="KW-0418">Kinase</keyword>
<evidence type="ECO:0000256" key="6">
    <source>
        <dbReference type="ARBA" id="ARBA00022741"/>
    </source>
</evidence>
<dbReference type="GO" id="GO:0004143">
    <property type="term" value="F:ATP-dependent diacylglycerol kinase activity"/>
    <property type="evidence" value="ECO:0007669"/>
    <property type="project" value="TreeGrafter"/>
</dbReference>
<dbReference type="SMART" id="SM00046">
    <property type="entry name" value="DAGKc"/>
    <property type="match status" value="1"/>
</dbReference>
<gene>
    <name evidence="14" type="ORF">GSF08_05875</name>
</gene>
<evidence type="ECO:0000256" key="12">
    <source>
        <dbReference type="ARBA" id="ARBA00023264"/>
    </source>
</evidence>
<dbReference type="Pfam" id="PF00781">
    <property type="entry name" value="DAGK_cat"/>
    <property type="match status" value="1"/>
</dbReference>
<evidence type="ECO:0000256" key="5">
    <source>
        <dbReference type="ARBA" id="ARBA00022723"/>
    </source>
</evidence>
<dbReference type="GO" id="GO:0005524">
    <property type="term" value="F:ATP binding"/>
    <property type="evidence" value="ECO:0007669"/>
    <property type="project" value="UniProtKB-KW"/>
</dbReference>
<reference evidence="14 15" key="2">
    <citation type="submission" date="2020-01" db="EMBL/GenBank/DDBJ databases">
        <title>Clostridiaceae sp. nov. isolated from the gut of human by culturomics.</title>
        <authorList>
            <person name="Chang Y."/>
        </authorList>
    </citation>
    <scope>NUCLEOTIDE SEQUENCE [LARGE SCALE GENOMIC DNA]</scope>
    <source>
        <strain evidence="14 15">DONG20-135</strain>
    </source>
</reference>
<comment type="cofactor">
    <cofactor evidence="1">
        <name>Mg(2+)</name>
        <dbReference type="ChEBI" id="CHEBI:18420"/>
    </cofactor>
</comment>
<dbReference type="AlphaFoldDB" id="A0A6N8U5I1"/>
<evidence type="ECO:0000256" key="4">
    <source>
        <dbReference type="ARBA" id="ARBA00022679"/>
    </source>
</evidence>
<keyword evidence="15" id="KW-1185">Reference proteome</keyword>
<evidence type="ECO:0000256" key="1">
    <source>
        <dbReference type="ARBA" id="ARBA00001946"/>
    </source>
</evidence>
<evidence type="ECO:0000256" key="11">
    <source>
        <dbReference type="ARBA" id="ARBA00023209"/>
    </source>
</evidence>
<dbReference type="InterPro" id="IPR005218">
    <property type="entry name" value="Diacylglycerol/lipid_kinase"/>
</dbReference>
<dbReference type="Gene3D" id="2.60.200.40">
    <property type="match status" value="1"/>
</dbReference>
<dbReference type="InterPro" id="IPR017438">
    <property type="entry name" value="ATP-NAD_kinase_N"/>
</dbReference>
<dbReference type="Gene3D" id="3.40.50.10330">
    <property type="entry name" value="Probable inorganic polyphosphate/atp-NAD kinase, domain 1"/>
    <property type="match status" value="1"/>
</dbReference>
<evidence type="ECO:0000256" key="9">
    <source>
        <dbReference type="ARBA" id="ARBA00022842"/>
    </source>
</evidence>
<keyword evidence="12" id="KW-1208">Phospholipid metabolism</keyword>
<evidence type="ECO:0000256" key="3">
    <source>
        <dbReference type="ARBA" id="ARBA00022516"/>
    </source>
</evidence>